<organism evidence="1">
    <name type="scientific">marine sediment metagenome</name>
    <dbReference type="NCBI Taxonomy" id="412755"/>
    <lineage>
        <taxon>unclassified sequences</taxon>
        <taxon>metagenomes</taxon>
        <taxon>ecological metagenomes</taxon>
    </lineage>
</organism>
<proteinExistence type="predicted"/>
<evidence type="ECO:0000313" key="1">
    <source>
        <dbReference type="EMBL" id="GAJ19631.1"/>
    </source>
</evidence>
<sequence length="30" mass="3338">RSKGRLALSDELEICRQSFIDKALGFNVGN</sequence>
<dbReference type="EMBL" id="BARW01042015">
    <property type="protein sequence ID" value="GAJ19631.1"/>
    <property type="molecule type" value="Genomic_DNA"/>
</dbReference>
<name>X1VRL9_9ZZZZ</name>
<feature type="non-terminal residue" evidence="1">
    <location>
        <position position="1"/>
    </location>
</feature>
<dbReference type="AlphaFoldDB" id="X1VRL9"/>
<reference evidence="1" key="1">
    <citation type="journal article" date="2014" name="Front. Microbiol.">
        <title>High frequency of phylogenetically diverse reductive dehalogenase-homologous genes in deep subseafloor sedimentary metagenomes.</title>
        <authorList>
            <person name="Kawai M."/>
            <person name="Futagami T."/>
            <person name="Toyoda A."/>
            <person name="Takaki Y."/>
            <person name="Nishi S."/>
            <person name="Hori S."/>
            <person name="Arai W."/>
            <person name="Tsubouchi T."/>
            <person name="Morono Y."/>
            <person name="Uchiyama I."/>
            <person name="Ito T."/>
            <person name="Fujiyama A."/>
            <person name="Inagaki F."/>
            <person name="Takami H."/>
        </authorList>
    </citation>
    <scope>NUCLEOTIDE SEQUENCE</scope>
    <source>
        <strain evidence="1">Expedition CK06-06</strain>
    </source>
</reference>
<gene>
    <name evidence="1" type="ORF">S12H4_62548</name>
</gene>
<protein>
    <submittedName>
        <fullName evidence="1">Uncharacterized protein</fullName>
    </submittedName>
</protein>
<accession>X1VRL9</accession>
<comment type="caution">
    <text evidence="1">The sequence shown here is derived from an EMBL/GenBank/DDBJ whole genome shotgun (WGS) entry which is preliminary data.</text>
</comment>